<dbReference type="Proteomes" id="UP001231616">
    <property type="component" value="Unassembled WGS sequence"/>
</dbReference>
<dbReference type="EMBL" id="JAUZVZ010000002">
    <property type="protein sequence ID" value="MDP4534941.1"/>
    <property type="molecule type" value="Genomic_DNA"/>
</dbReference>
<organism evidence="2 3">
    <name type="scientific">Alkalimonas collagenimarina</name>
    <dbReference type="NCBI Taxonomy" id="400390"/>
    <lineage>
        <taxon>Bacteria</taxon>
        <taxon>Pseudomonadati</taxon>
        <taxon>Pseudomonadota</taxon>
        <taxon>Gammaproteobacteria</taxon>
        <taxon>Alkalimonas</taxon>
    </lineage>
</organism>
<gene>
    <name evidence="2" type="ORF">Q3O60_01905</name>
</gene>
<dbReference type="InterPro" id="IPR021382">
    <property type="entry name" value="DUF3014"/>
</dbReference>
<evidence type="ECO:0000313" key="3">
    <source>
        <dbReference type="Proteomes" id="UP001231616"/>
    </source>
</evidence>
<dbReference type="Pfam" id="PF11219">
    <property type="entry name" value="DUF3014"/>
    <property type="match status" value="1"/>
</dbReference>
<keyword evidence="1" id="KW-0812">Transmembrane</keyword>
<accession>A0ABT9GV83</accession>
<feature type="transmembrane region" description="Helical" evidence="1">
    <location>
        <begin position="18"/>
        <end position="38"/>
    </location>
</feature>
<keyword evidence="3" id="KW-1185">Reference proteome</keyword>
<keyword evidence="1" id="KW-1133">Transmembrane helix</keyword>
<proteinExistence type="predicted"/>
<protein>
    <submittedName>
        <fullName evidence="2">DUF3014 domain-containing protein</fullName>
    </submittedName>
</protein>
<keyword evidence="1" id="KW-0472">Membrane</keyword>
<evidence type="ECO:0000313" key="2">
    <source>
        <dbReference type="EMBL" id="MDP4534941.1"/>
    </source>
</evidence>
<evidence type="ECO:0000256" key="1">
    <source>
        <dbReference type="SAM" id="Phobius"/>
    </source>
</evidence>
<dbReference type="RefSeq" id="WP_305892207.1">
    <property type="nucleotide sequence ID" value="NZ_JAUZVZ010000002.1"/>
</dbReference>
<name>A0ABT9GV83_9GAMM</name>
<comment type="caution">
    <text evidence="2">The sequence shown here is derived from an EMBL/GenBank/DDBJ whole genome shotgun (WGS) entry which is preliminary data.</text>
</comment>
<reference evidence="2 3" key="1">
    <citation type="submission" date="2023-08" db="EMBL/GenBank/DDBJ databases">
        <authorList>
            <person name="Joshi A."/>
            <person name="Thite S."/>
        </authorList>
    </citation>
    <scope>NUCLEOTIDE SEQUENCE [LARGE SCALE GENOMIC DNA]</scope>
    <source>
        <strain evidence="2 3">AC40</strain>
    </source>
</reference>
<sequence length="307" mass="34397">MTEHEPTPAPASALGQHYYYLGLAAVVAVILIASWLLFRSPPAEDVAPSPAVVFEPVPQAETITPVPDEPESVDVIENEATVEPVPETDLAVEIVPVEIEPVAVEPEVELPLLNESDAEVHSALLDLSWRPGLAGLFVQEDMIRRFVVLTDNVSRGQISNEQQVVQQPDQPFVVQADGEEYRLDPAGYQRYEPYLALLESVPVATQVQLLQQYQPLFEEAFNELGYPDTSFYKRLIEAIDYVLDQPIRDGVFLLERPSVMYQFADADLEAMTDVQKQLIRMGPDNQQRLSELLQRLKTELKSQQSSN</sequence>